<gene>
    <name evidence="1" type="ORF">GXW71_33555</name>
</gene>
<evidence type="ECO:0000313" key="1">
    <source>
        <dbReference type="EMBL" id="MBR0669325.1"/>
    </source>
</evidence>
<sequence>AATRTRTARGAATSVVAAATVPLRLRPDAGAPEVGRVAAGQNVTVRPAENGFAYVEGAGQARGYAAAAAFQVAERALAAQRAAEGRDPPATAAVRRLAATNIARRDNFAESVTLAENAAVSGFELAS</sequence>
<comment type="caution">
    <text evidence="1">The sequence shown here is derived from an EMBL/GenBank/DDBJ whole genome shotgun (WGS) entry which is preliminary data.</text>
</comment>
<feature type="non-terminal residue" evidence="1">
    <location>
        <position position="1"/>
    </location>
</feature>
<protein>
    <recommendedName>
        <fullName evidence="3">SH3 domain-containing protein</fullName>
    </recommendedName>
</protein>
<proteinExistence type="predicted"/>
<dbReference type="RefSeq" id="WP_211858248.1">
    <property type="nucleotide sequence ID" value="NZ_JAAGBB010000098.1"/>
</dbReference>
<keyword evidence="2" id="KW-1185">Reference proteome</keyword>
<reference evidence="2" key="1">
    <citation type="journal article" date="2021" name="Syst. Appl. Microbiol.">
        <title>Roseomonas hellenica sp. nov., isolated from roots of wild-growing Alkanna tinctoria.</title>
        <authorList>
            <person name="Rat A."/>
            <person name="Naranjo H.D."/>
            <person name="Lebbe L."/>
            <person name="Cnockaert M."/>
            <person name="Krigas N."/>
            <person name="Grigoriadou K."/>
            <person name="Maloupa E."/>
            <person name="Willems A."/>
        </authorList>
    </citation>
    <scope>NUCLEOTIDE SEQUENCE [LARGE SCALE GENOMIC DNA]</scope>
    <source>
        <strain evidence="2">LMG 31523</strain>
    </source>
</reference>
<accession>A0ABS5F9V0</accession>
<dbReference type="Proteomes" id="UP001196870">
    <property type="component" value="Unassembled WGS sequence"/>
</dbReference>
<organism evidence="1 2">
    <name type="scientific">Plastoroseomonas hellenica</name>
    <dbReference type="NCBI Taxonomy" id="2687306"/>
    <lineage>
        <taxon>Bacteria</taxon>
        <taxon>Pseudomonadati</taxon>
        <taxon>Pseudomonadota</taxon>
        <taxon>Alphaproteobacteria</taxon>
        <taxon>Acetobacterales</taxon>
        <taxon>Acetobacteraceae</taxon>
        <taxon>Plastoroseomonas</taxon>
    </lineage>
</organism>
<dbReference type="EMBL" id="JAAGBB010000098">
    <property type="protein sequence ID" value="MBR0669325.1"/>
    <property type="molecule type" value="Genomic_DNA"/>
</dbReference>
<evidence type="ECO:0008006" key="3">
    <source>
        <dbReference type="Google" id="ProtNLM"/>
    </source>
</evidence>
<evidence type="ECO:0000313" key="2">
    <source>
        <dbReference type="Proteomes" id="UP001196870"/>
    </source>
</evidence>
<name>A0ABS5F9V0_9PROT</name>